<keyword evidence="5 9" id="KW-0812">Transmembrane</keyword>
<feature type="transmembrane region" description="Helical" evidence="9">
    <location>
        <begin position="44"/>
        <end position="68"/>
    </location>
</feature>
<keyword evidence="6 9" id="KW-1133">Transmembrane helix</keyword>
<evidence type="ECO:0000256" key="4">
    <source>
        <dbReference type="ARBA" id="ARBA00022519"/>
    </source>
</evidence>
<feature type="transmembrane region" description="Helical" evidence="9">
    <location>
        <begin position="130"/>
        <end position="151"/>
    </location>
</feature>
<sequence length="194" mass="21737">MHRFQHFLKSVMSCLTVLSGICLIFILGITVLDVVSRNVFGKSILGTVDLSSLLLVTVAFLGLALAEIEGRHVSVDLVERGLKDKSKFIFSIIRLTLFLIISLIVSWGLFNDVLTSIDRSETTNGVLRISTWPTKIVLFFSFILYFFVLVVKSTIEMLNLKNKVYKKNINTEVSINNKSLDRSNVKKEGGEYGA</sequence>
<evidence type="ECO:0000256" key="5">
    <source>
        <dbReference type="ARBA" id="ARBA00022692"/>
    </source>
</evidence>
<comment type="subunit">
    <text evidence="9">The complex comprises the extracytoplasmic solute receptor protein and the two transmembrane proteins.</text>
</comment>
<dbReference type="Pfam" id="PF04290">
    <property type="entry name" value="DctQ"/>
    <property type="match status" value="1"/>
</dbReference>
<proteinExistence type="inferred from homology"/>
<evidence type="ECO:0000259" key="10">
    <source>
        <dbReference type="Pfam" id="PF04290"/>
    </source>
</evidence>
<feature type="transmembrane region" description="Helical" evidence="9">
    <location>
        <begin position="88"/>
        <end position="110"/>
    </location>
</feature>
<keyword evidence="3" id="KW-1003">Cell membrane</keyword>
<evidence type="ECO:0000256" key="1">
    <source>
        <dbReference type="ARBA" id="ARBA00004429"/>
    </source>
</evidence>
<evidence type="ECO:0000256" key="7">
    <source>
        <dbReference type="ARBA" id="ARBA00023136"/>
    </source>
</evidence>
<keyword evidence="2 9" id="KW-0813">Transport</keyword>
<dbReference type="InterPro" id="IPR055348">
    <property type="entry name" value="DctQ"/>
</dbReference>
<reference evidence="11 12" key="1">
    <citation type="submission" date="2018-07" db="EMBL/GenBank/DDBJ databases">
        <title>Genomic Encyclopedia of Type Strains, Phase III (KMG-III): the genomes of soil and plant-associated and newly described type strains.</title>
        <authorList>
            <person name="Whitman W."/>
        </authorList>
    </citation>
    <scope>NUCLEOTIDE SEQUENCE [LARGE SCALE GENOMIC DNA]</scope>
    <source>
        <strain evidence="11 12">CECT 7731</strain>
    </source>
</reference>
<dbReference type="EMBL" id="QPJQ01000026">
    <property type="protein sequence ID" value="RCW99645.1"/>
    <property type="molecule type" value="Genomic_DNA"/>
</dbReference>
<evidence type="ECO:0000256" key="2">
    <source>
        <dbReference type="ARBA" id="ARBA00022448"/>
    </source>
</evidence>
<protein>
    <recommendedName>
        <fullName evidence="9">TRAP transporter small permease protein</fullName>
    </recommendedName>
</protein>
<accession>A0A368ZU28</accession>
<dbReference type="PANTHER" id="PTHR35011:SF10">
    <property type="entry name" value="TRAP TRANSPORTER SMALL PERMEASE PROTEIN"/>
    <property type="match status" value="1"/>
</dbReference>
<organism evidence="11 12">
    <name type="scientific">Marinomonas foliarum</name>
    <dbReference type="NCBI Taxonomy" id="491950"/>
    <lineage>
        <taxon>Bacteria</taxon>
        <taxon>Pseudomonadati</taxon>
        <taxon>Pseudomonadota</taxon>
        <taxon>Gammaproteobacteria</taxon>
        <taxon>Oceanospirillales</taxon>
        <taxon>Oceanospirillaceae</taxon>
        <taxon>Marinomonas</taxon>
    </lineage>
</organism>
<dbReference type="PANTHER" id="PTHR35011">
    <property type="entry name" value="2,3-DIKETO-L-GULONATE TRAP TRANSPORTER SMALL PERMEASE PROTEIN YIAM"/>
    <property type="match status" value="1"/>
</dbReference>
<dbReference type="GO" id="GO:0015740">
    <property type="term" value="P:C4-dicarboxylate transport"/>
    <property type="evidence" value="ECO:0007669"/>
    <property type="project" value="TreeGrafter"/>
</dbReference>
<feature type="domain" description="Tripartite ATP-independent periplasmic transporters DctQ component" evidence="10">
    <location>
        <begin position="26"/>
        <end position="151"/>
    </location>
</feature>
<dbReference type="Proteomes" id="UP000253506">
    <property type="component" value="Unassembled WGS sequence"/>
</dbReference>
<evidence type="ECO:0000256" key="3">
    <source>
        <dbReference type="ARBA" id="ARBA00022475"/>
    </source>
</evidence>
<evidence type="ECO:0000256" key="9">
    <source>
        <dbReference type="RuleBase" id="RU369079"/>
    </source>
</evidence>
<evidence type="ECO:0000256" key="6">
    <source>
        <dbReference type="ARBA" id="ARBA00022989"/>
    </source>
</evidence>
<comment type="caution">
    <text evidence="11">The sequence shown here is derived from an EMBL/GenBank/DDBJ whole genome shotgun (WGS) entry which is preliminary data.</text>
</comment>
<feature type="transmembrane region" description="Helical" evidence="9">
    <location>
        <begin position="12"/>
        <end position="32"/>
    </location>
</feature>
<keyword evidence="7 9" id="KW-0472">Membrane</keyword>
<gene>
    <name evidence="11" type="ORF">DFP77_12636</name>
</gene>
<dbReference type="OrthoDB" id="7854755at2"/>
<name>A0A368ZU28_9GAMM</name>
<evidence type="ECO:0000256" key="8">
    <source>
        <dbReference type="ARBA" id="ARBA00038436"/>
    </source>
</evidence>
<comment type="function">
    <text evidence="9">Part of the tripartite ATP-independent periplasmic (TRAP) transport system.</text>
</comment>
<evidence type="ECO:0000313" key="11">
    <source>
        <dbReference type="EMBL" id="RCW99645.1"/>
    </source>
</evidence>
<dbReference type="GO" id="GO:0022857">
    <property type="term" value="F:transmembrane transporter activity"/>
    <property type="evidence" value="ECO:0007669"/>
    <property type="project" value="UniProtKB-UniRule"/>
</dbReference>
<dbReference type="GO" id="GO:0005886">
    <property type="term" value="C:plasma membrane"/>
    <property type="evidence" value="ECO:0007669"/>
    <property type="project" value="UniProtKB-SubCell"/>
</dbReference>
<comment type="similarity">
    <text evidence="8 9">Belongs to the TRAP transporter small permease family.</text>
</comment>
<keyword evidence="4 9" id="KW-0997">Cell inner membrane</keyword>
<dbReference type="RefSeq" id="WP_114412756.1">
    <property type="nucleotide sequence ID" value="NZ_QPJQ01000026.1"/>
</dbReference>
<evidence type="ECO:0000313" key="12">
    <source>
        <dbReference type="Proteomes" id="UP000253506"/>
    </source>
</evidence>
<dbReference type="InterPro" id="IPR007387">
    <property type="entry name" value="TRAP_DctQ"/>
</dbReference>
<dbReference type="AlphaFoldDB" id="A0A368ZU28"/>
<comment type="subcellular location">
    <subcellularLocation>
        <location evidence="1 9">Cell inner membrane</location>
        <topology evidence="1 9">Multi-pass membrane protein</topology>
    </subcellularLocation>
</comment>